<comment type="caution">
    <text evidence="1">The sequence shown here is derived from an EMBL/GenBank/DDBJ whole genome shotgun (WGS) entry which is preliminary data.</text>
</comment>
<protein>
    <submittedName>
        <fullName evidence="1">Uncharacterized protein</fullName>
    </submittedName>
</protein>
<proteinExistence type="predicted"/>
<keyword evidence="2" id="KW-1185">Reference proteome</keyword>
<name>A0A8X6MNU0_NEPPI</name>
<evidence type="ECO:0000313" key="2">
    <source>
        <dbReference type="Proteomes" id="UP000887013"/>
    </source>
</evidence>
<sequence length="107" mass="12310">MPIYPRGKTIVLHMWREENYTKLKSNMSKFMANLFQGFPSLSLKLQSKHKKVMDNGAFPIPKKSFYPRFPTRGYRRAQKGINDALNLTKGRQTSGSFLHTGSGERTD</sequence>
<reference evidence="1" key="1">
    <citation type="submission" date="2020-08" db="EMBL/GenBank/DDBJ databases">
        <title>Multicomponent nature underlies the extraordinary mechanical properties of spider dragline silk.</title>
        <authorList>
            <person name="Kono N."/>
            <person name="Nakamura H."/>
            <person name="Mori M."/>
            <person name="Yoshida Y."/>
            <person name="Ohtoshi R."/>
            <person name="Malay A.D."/>
            <person name="Moran D.A.P."/>
            <person name="Tomita M."/>
            <person name="Numata K."/>
            <person name="Arakawa K."/>
        </authorList>
    </citation>
    <scope>NUCLEOTIDE SEQUENCE</scope>
</reference>
<evidence type="ECO:0000313" key="1">
    <source>
        <dbReference type="EMBL" id="GFS70204.1"/>
    </source>
</evidence>
<dbReference type="AlphaFoldDB" id="A0A8X6MNU0"/>
<organism evidence="1 2">
    <name type="scientific">Nephila pilipes</name>
    <name type="common">Giant wood spider</name>
    <name type="synonym">Nephila maculata</name>
    <dbReference type="NCBI Taxonomy" id="299642"/>
    <lineage>
        <taxon>Eukaryota</taxon>
        <taxon>Metazoa</taxon>
        <taxon>Ecdysozoa</taxon>
        <taxon>Arthropoda</taxon>
        <taxon>Chelicerata</taxon>
        <taxon>Arachnida</taxon>
        <taxon>Araneae</taxon>
        <taxon>Araneomorphae</taxon>
        <taxon>Entelegynae</taxon>
        <taxon>Araneoidea</taxon>
        <taxon>Nephilidae</taxon>
        <taxon>Nephila</taxon>
    </lineage>
</organism>
<dbReference type="Proteomes" id="UP000887013">
    <property type="component" value="Unassembled WGS sequence"/>
</dbReference>
<gene>
    <name evidence="1" type="ORF">NPIL_216851</name>
</gene>
<dbReference type="EMBL" id="BMAW01049345">
    <property type="protein sequence ID" value="GFS70204.1"/>
    <property type="molecule type" value="Genomic_DNA"/>
</dbReference>
<accession>A0A8X6MNU0</accession>